<feature type="signal peptide" evidence="1">
    <location>
        <begin position="1"/>
        <end position="21"/>
    </location>
</feature>
<keyword evidence="3" id="KW-1185">Reference proteome</keyword>
<protein>
    <submittedName>
        <fullName evidence="2">Uncharacterized protein</fullName>
    </submittedName>
</protein>
<reference evidence="2 3" key="1">
    <citation type="submission" date="2022-01" db="EMBL/GenBank/DDBJ databases">
        <title>Whole genome-based taxonomy of the Shewanellaceae.</title>
        <authorList>
            <person name="Martin-Rodriguez A.J."/>
        </authorList>
    </citation>
    <scope>NUCLEOTIDE SEQUENCE [LARGE SCALE GENOMIC DNA]</scope>
    <source>
        <strain evidence="2 3">DSM 17177</strain>
    </source>
</reference>
<keyword evidence="1" id="KW-0732">Signal</keyword>
<evidence type="ECO:0000313" key="3">
    <source>
        <dbReference type="Proteomes" id="UP001203423"/>
    </source>
</evidence>
<feature type="chain" id="PRO_5045405334" evidence="1">
    <location>
        <begin position="22"/>
        <end position="120"/>
    </location>
</feature>
<accession>A0ABT0LG99</accession>
<comment type="caution">
    <text evidence="2">The sequence shown here is derived from an EMBL/GenBank/DDBJ whole genome shotgun (WGS) entry which is preliminary data.</text>
</comment>
<name>A0ABT0LG99_9GAMM</name>
<proteinExistence type="predicted"/>
<sequence length="120" mass="12634">MANCQRPLAIGLFFITNMASAAGYLTSLGNPEATITSVFTHAEGHVTLIVSGVTLNPDECGDLGRVHIQADLPGHKNLVSAALTAFASGKKVGFYTTGCEVIPFWGGTSTRPVINSLWIK</sequence>
<dbReference type="EMBL" id="JAKIKS010000078">
    <property type="protein sequence ID" value="MCL1126201.1"/>
    <property type="molecule type" value="Genomic_DNA"/>
</dbReference>
<gene>
    <name evidence="2" type="ORF">L2764_17385</name>
</gene>
<evidence type="ECO:0000313" key="2">
    <source>
        <dbReference type="EMBL" id="MCL1126201.1"/>
    </source>
</evidence>
<organism evidence="2 3">
    <name type="scientific">Shewanella surugensis</name>
    <dbReference type="NCBI Taxonomy" id="212020"/>
    <lineage>
        <taxon>Bacteria</taxon>
        <taxon>Pseudomonadati</taxon>
        <taxon>Pseudomonadota</taxon>
        <taxon>Gammaproteobacteria</taxon>
        <taxon>Alteromonadales</taxon>
        <taxon>Shewanellaceae</taxon>
        <taxon>Shewanella</taxon>
    </lineage>
</organism>
<dbReference type="Proteomes" id="UP001203423">
    <property type="component" value="Unassembled WGS sequence"/>
</dbReference>
<evidence type="ECO:0000256" key="1">
    <source>
        <dbReference type="SAM" id="SignalP"/>
    </source>
</evidence>
<dbReference type="RefSeq" id="WP_248941591.1">
    <property type="nucleotide sequence ID" value="NZ_JAKIKS010000078.1"/>
</dbReference>